<evidence type="ECO:0000313" key="1">
    <source>
        <dbReference type="EMBL" id="KAK9151659.1"/>
    </source>
</evidence>
<dbReference type="AlphaFoldDB" id="A0AAP0PR67"/>
<proteinExistence type="predicted"/>
<name>A0AAP0PR67_9MAGN</name>
<dbReference type="PANTHER" id="PTHR43456">
    <property type="entry name" value="RIESKE (2FE-2S) DOMAIN-CONTAINING PROTEIN"/>
    <property type="match status" value="1"/>
</dbReference>
<accession>A0AAP0PR67</accession>
<reference evidence="1 2" key="1">
    <citation type="submission" date="2024-01" db="EMBL/GenBank/DDBJ databases">
        <title>Genome assemblies of Stephania.</title>
        <authorList>
            <person name="Yang L."/>
        </authorList>
    </citation>
    <scope>NUCLEOTIDE SEQUENCE [LARGE SCALE GENOMIC DNA]</scope>
    <source>
        <strain evidence="1">YNDBR</strain>
        <tissue evidence="1">Leaf</tissue>
    </source>
</reference>
<protein>
    <submittedName>
        <fullName evidence="1">Uncharacterized protein</fullName>
    </submittedName>
</protein>
<gene>
    <name evidence="1" type="ORF">Syun_009968</name>
</gene>
<evidence type="ECO:0000313" key="2">
    <source>
        <dbReference type="Proteomes" id="UP001420932"/>
    </source>
</evidence>
<dbReference type="EMBL" id="JBBNAF010000004">
    <property type="protein sequence ID" value="KAK9151659.1"/>
    <property type="molecule type" value="Genomic_DNA"/>
</dbReference>
<sequence>MVIDEDLEGFGFSGKNELINGNAVIIGFLLLLDFELLTGKGLLKGTGFLDFLYSASNAFKGSPCSVLSPMLFIHASHFTDIFALLWFAKVAALQFGEFYDMQYVKMFTVFVIQLQDGYTMEVTGAEGVHVLVASKAKPNRNFESNLDRRFLVSFLNAKLKRRRQELTQTTPDQPVDDEVVYYKVADDCPKGYVYSLRSLWRKKRRYVDPDASTSQMLAQRGMDNFMILKYFYATYDLRLAFSKHYSSALA</sequence>
<organism evidence="1 2">
    <name type="scientific">Stephania yunnanensis</name>
    <dbReference type="NCBI Taxonomy" id="152371"/>
    <lineage>
        <taxon>Eukaryota</taxon>
        <taxon>Viridiplantae</taxon>
        <taxon>Streptophyta</taxon>
        <taxon>Embryophyta</taxon>
        <taxon>Tracheophyta</taxon>
        <taxon>Spermatophyta</taxon>
        <taxon>Magnoliopsida</taxon>
        <taxon>Ranunculales</taxon>
        <taxon>Menispermaceae</taxon>
        <taxon>Menispermoideae</taxon>
        <taxon>Cissampelideae</taxon>
        <taxon>Stephania</taxon>
    </lineage>
</organism>
<dbReference type="Proteomes" id="UP001420932">
    <property type="component" value="Unassembled WGS sequence"/>
</dbReference>
<keyword evidence="2" id="KW-1185">Reference proteome</keyword>
<comment type="caution">
    <text evidence="1">The sequence shown here is derived from an EMBL/GenBank/DDBJ whole genome shotgun (WGS) entry which is preliminary data.</text>
</comment>
<dbReference type="PANTHER" id="PTHR43456:SF2">
    <property type="entry name" value="RIESKE (2FE-2S) DOMAIN-CONTAINING PROTEIN"/>
    <property type="match status" value="1"/>
</dbReference>